<dbReference type="CDD" id="cd07517">
    <property type="entry name" value="HAD_HPP"/>
    <property type="match status" value="1"/>
</dbReference>
<dbReference type="GO" id="GO:0005829">
    <property type="term" value="C:cytosol"/>
    <property type="evidence" value="ECO:0007669"/>
    <property type="project" value="TreeGrafter"/>
</dbReference>
<evidence type="ECO:0008006" key="3">
    <source>
        <dbReference type="Google" id="ProtNLM"/>
    </source>
</evidence>
<keyword evidence="2" id="KW-1185">Reference proteome</keyword>
<dbReference type="OrthoDB" id="9810101at2"/>
<dbReference type="NCBIfam" id="TIGR01484">
    <property type="entry name" value="HAD-SF-IIB"/>
    <property type="match status" value="1"/>
</dbReference>
<gene>
    <name evidence="1" type="ORF">AFK71_16690</name>
</gene>
<protein>
    <recommendedName>
        <fullName evidence="3">Hydrolase Cof</fullName>
    </recommendedName>
</protein>
<dbReference type="Gene3D" id="3.30.1240.10">
    <property type="match status" value="1"/>
</dbReference>
<accession>A0A0L0QN61</accession>
<dbReference type="EMBL" id="LGTO01000007">
    <property type="protein sequence ID" value="KNE20032.1"/>
    <property type="molecule type" value="Genomic_DNA"/>
</dbReference>
<dbReference type="InterPro" id="IPR000150">
    <property type="entry name" value="Cof"/>
</dbReference>
<evidence type="ECO:0000313" key="2">
    <source>
        <dbReference type="Proteomes" id="UP000036780"/>
    </source>
</evidence>
<dbReference type="NCBIfam" id="TIGR00099">
    <property type="entry name" value="Cof-subfamily"/>
    <property type="match status" value="1"/>
</dbReference>
<dbReference type="PANTHER" id="PTHR10000">
    <property type="entry name" value="PHOSPHOSERINE PHOSPHATASE"/>
    <property type="match status" value="1"/>
</dbReference>
<dbReference type="PANTHER" id="PTHR10000:SF25">
    <property type="entry name" value="PHOSPHATASE YKRA-RELATED"/>
    <property type="match status" value="1"/>
</dbReference>
<proteinExistence type="predicted"/>
<dbReference type="InterPro" id="IPR023214">
    <property type="entry name" value="HAD_sf"/>
</dbReference>
<dbReference type="Gene3D" id="3.40.50.1000">
    <property type="entry name" value="HAD superfamily/HAD-like"/>
    <property type="match status" value="1"/>
</dbReference>
<evidence type="ECO:0000313" key="1">
    <source>
        <dbReference type="EMBL" id="KNE20032.1"/>
    </source>
</evidence>
<reference evidence="2" key="1">
    <citation type="submission" date="2015-07" db="EMBL/GenBank/DDBJ databases">
        <title>Fjat-10053 dsm26.</title>
        <authorList>
            <person name="Liu B."/>
            <person name="Wang J."/>
            <person name="Zhu Y."/>
            <person name="Liu G."/>
            <person name="Chen Q."/>
            <person name="Chen Z."/>
            <person name="Lan J."/>
            <person name="Che J."/>
            <person name="Ge C."/>
            <person name="Shi H."/>
            <person name="Pan Z."/>
            <person name="Liu X."/>
        </authorList>
    </citation>
    <scope>NUCLEOTIDE SEQUENCE [LARGE SCALE GENOMIC DNA]</scope>
    <source>
        <strain evidence="2">DSM 26</strain>
    </source>
</reference>
<dbReference type="SUPFAM" id="SSF56784">
    <property type="entry name" value="HAD-like"/>
    <property type="match status" value="1"/>
</dbReference>
<dbReference type="Proteomes" id="UP000036780">
    <property type="component" value="Unassembled WGS sequence"/>
</dbReference>
<dbReference type="InterPro" id="IPR036412">
    <property type="entry name" value="HAD-like_sf"/>
</dbReference>
<dbReference type="GeneID" id="66870844"/>
<dbReference type="SFLD" id="SFLDS00003">
    <property type="entry name" value="Haloacid_Dehalogenase"/>
    <property type="match status" value="1"/>
</dbReference>
<dbReference type="Pfam" id="PF08282">
    <property type="entry name" value="Hydrolase_3"/>
    <property type="match status" value="1"/>
</dbReference>
<dbReference type="GO" id="GO:0000287">
    <property type="term" value="F:magnesium ion binding"/>
    <property type="evidence" value="ECO:0007669"/>
    <property type="project" value="TreeGrafter"/>
</dbReference>
<dbReference type="SFLD" id="SFLDG01144">
    <property type="entry name" value="C2.B.4:_PGP_Like"/>
    <property type="match status" value="1"/>
</dbReference>
<sequence>MHEKMVFLDIDGTILTATNEIPGSTKEAIKKMQDNGVYVAIATGRAPFMFDHIREALNIQSFVSFNGQYVVFEGEEVYKNPIKEDDLFRLNQAITERKYPIVFSSHQQMKASVSRHPFIEESLKSMDFGYPEVDPNFYQSGPIYQALLFCKQEEEMQLADQHHTLDFIRWHEYSCDIIPMGGSKAIGVQKLMEASGLAVEDTYAFGDGLNDMEMLKEIGTGVAMGNAIADLKQVADYITDDVDKDGLAKGLKHFALI</sequence>
<dbReference type="AlphaFoldDB" id="A0A0L0QN61"/>
<organism evidence="1 2">
    <name type="scientific">Virgibacillus pantothenticus</name>
    <dbReference type="NCBI Taxonomy" id="1473"/>
    <lineage>
        <taxon>Bacteria</taxon>
        <taxon>Bacillati</taxon>
        <taxon>Bacillota</taxon>
        <taxon>Bacilli</taxon>
        <taxon>Bacillales</taxon>
        <taxon>Bacillaceae</taxon>
        <taxon>Virgibacillus</taxon>
    </lineage>
</organism>
<dbReference type="InterPro" id="IPR006379">
    <property type="entry name" value="HAD-SF_hydro_IIB"/>
</dbReference>
<name>A0A0L0QN61_VIRPA</name>
<dbReference type="SFLD" id="SFLDG01140">
    <property type="entry name" value="C2.B:_Phosphomannomutase_and_P"/>
    <property type="match status" value="1"/>
</dbReference>
<dbReference type="RefSeq" id="WP_050352599.1">
    <property type="nucleotide sequence ID" value="NZ_BOSN01000001.1"/>
</dbReference>
<dbReference type="GO" id="GO:0016791">
    <property type="term" value="F:phosphatase activity"/>
    <property type="evidence" value="ECO:0007669"/>
    <property type="project" value="UniProtKB-ARBA"/>
</dbReference>
<dbReference type="PATRIC" id="fig|1473.5.peg.2039"/>
<comment type="caution">
    <text evidence="1">The sequence shown here is derived from an EMBL/GenBank/DDBJ whole genome shotgun (WGS) entry which is preliminary data.</text>
</comment>